<dbReference type="PANTHER" id="PTHR46888:SF15">
    <property type="entry name" value="ZINC FINGER AND SCAN DOMAIN-CONTAINING PROTEIN 12-LIKE"/>
    <property type="match status" value="1"/>
</dbReference>
<organism evidence="2 3">
    <name type="scientific">Chelonia mydas</name>
    <name type="common">Green sea-turtle</name>
    <name type="synonym">Chelonia agassizi</name>
    <dbReference type="NCBI Taxonomy" id="8469"/>
    <lineage>
        <taxon>Eukaryota</taxon>
        <taxon>Metazoa</taxon>
        <taxon>Chordata</taxon>
        <taxon>Craniata</taxon>
        <taxon>Vertebrata</taxon>
        <taxon>Euteleostomi</taxon>
        <taxon>Archelosauria</taxon>
        <taxon>Testudinata</taxon>
        <taxon>Testudines</taxon>
        <taxon>Cryptodira</taxon>
        <taxon>Durocryptodira</taxon>
        <taxon>Americhelydia</taxon>
        <taxon>Chelonioidea</taxon>
        <taxon>Cheloniidae</taxon>
        <taxon>Chelonia</taxon>
    </lineage>
</organism>
<accession>M7ARD9</accession>
<dbReference type="EMBL" id="KB572789">
    <property type="protein sequence ID" value="EMP27204.1"/>
    <property type="molecule type" value="Genomic_DNA"/>
</dbReference>
<feature type="non-terminal residue" evidence="2">
    <location>
        <position position="1"/>
    </location>
</feature>
<dbReference type="Proteomes" id="UP000031443">
    <property type="component" value="Unassembled WGS sequence"/>
</dbReference>
<dbReference type="Pfam" id="PF02023">
    <property type="entry name" value="SCAN"/>
    <property type="match status" value="1"/>
</dbReference>
<dbReference type="InterPro" id="IPR003309">
    <property type="entry name" value="SCAN_dom"/>
</dbReference>
<dbReference type="Gene3D" id="1.10.4020.10">
    <property type="entry name" value="DNA breaking-rejoining enzymes"/>
    <property type="match status" value="1"/>
</dbReference>
<sequence length="125" mass="14386">DQWSGILAPFLCEEAQKVVYDMAVETAADYPQLKAEILGRSGVTTVFRAQKFHAWKHMEDKTPRSQLFDLIHLTRKWLHPEALSSEKMMELLVLDRYRRGLPPGLWAWVGQNDPSTYGELVSLVE</sequence>
<reference evidence="3" key="1">
    <citation type="journal article" date="2013" name="Nat. Genet.">
        <title>The draft genomes of soft-shell turtle and green sea turtle yield insights into the development and evolution of the turtle-specific body plan.</title>
        <authorList>
            <person name="Wang Z."/>
            <person name="Pascual-Anaya J."/>
            <person name="Zadissa A."/>
            <person name="Li W."/>
            <person name="Niimura Y."/>
            <person name="Huang Z."/>
            <person name="Li C."/>
            <person name="White S."/>
            <person name="Xiong Z."/>
            <person name="Fang D."/>
            <person name="Wang B."/>
            <person name="Ming Y."/>
            <person name="Chen Y."/>
            <person name="Zheng Y."/>
            <person name="Kuraku S."/>
            <person name="Pignatelli M."/>
            <person name="Herrero J."/>
            <person name="Beal K."/>
            <person name="Nozawa M."/>
            <person name="Li Q."/>
            <person name="Wang J."/>
            <person name="Zhang H."/>
            <person name="Yu L."/>
            <person name="Shigenobu S."/>
            <person name="Wang J."/>
            <person name="Liu J."/>
            <person name="Flicek P."/>
            <person name="Searle S."/>
            <person name="Wang J."/>
            <person name="Kuratani S."/>
            <person name="Yin Y."/>
            <person name="Aken B."/>
            <person name="Zhang G."/>
            <person name="Irie N."/>
        </authorList>
    </citation>
    <scope>NUCLEOTIDE SEQUENCE [LARGE SCALE GENOMIC DNA]</scope>
</reference>
<evidence type="ECO:0000313" key="3">
    <source>
        <dbReference type="Proteomes" id="UP000031443"/>
    </source>
</evidence>
<dbReference type="PROSITE" id="PS50804">
    <property type="entry name" value="SCAN_BOX"/>
    <property type="match status" value="1"/>
</dbReference>
<gene>
    <name evidence="2" type="ORF">UY3_15706</name>
</gene>
<dbReference type="InterPro" id="IPR038269">
    <property type="entry name" value="SCAN_sf"/>
</dbReference>
<proteinExistence type="predicted"/>
<evidence type="ECO:0000313" key="2">
    <source>
        <dbReference type="EMBL" id="EMP27204.1"/>
    </source>
</evidence>
<feature type="non-terminal residue" evidence="2">
    <location>
        <position position="125"/>
    </location>
</feature>
<keyword evidence="3" id="KW-1185">Reference proteome</keyword>
<protein>
    <submittedName>
        <fullName evidence="2">SCAN domain-containing protein 3</fullName>
    </submittedName>
</protein>
<dbReference type="PANTHER" id="PTHR46888">
    <property type="entry name" value="ZINC KNUCKLE DOMAINCONTAINING PROTEIN-RELATED"/>
    <property type="match status" value="1"/>
</dbReference>
<dbReference type="AlphaFoldDB" id="M7ARD9"/>
<evidence type="ECO:0000259" key="1">
    <source>
        <dbReference type="PROSITE" id="PS50804"/>
    </source>
</evidence>
<dbReference type="SUPFAM" id="SSF47353">
    <property type="entry name" value="Retrovirus capsid dimerization domain-like"/>
    <property type="match status" value="1"/>
</dbReference>
<dbReference type="STRING" id="8469.M7ARD9"/>
<feature type="domain" description="SCAN box" evidence="1">
    <location>
        <begin position="50"/>
        <end position="125"/>
    </location>
</feature>
<name>M7ARD9_CHEMY</name>